<dbReference type="OrthoDB" id="124615at2759"/>
<protein>
    <submittedName>
        <fullName evidence="7">Syntaxin-1A</fullName>
    </submittedName>
</protein>
<keyword evidence="3 5" id="KW-1133">Transmembrane helix</keyword>
<accession>A0A8T1VLA3</accession>
<reference evidence="7" key="1">
    <citation type="submission" date="2021-02" db="EMBL/GenBank/DDBJ databases">
        <authorList>
            <person name="Palmer J.M."/>
        </authorList>
    </citation>
    <scope>NUCLEOTIDE SEQUENCE</scope>
    <source>
        <strain evidence="7">SCRP734</strain>
    </source>
</reference>
<organism evidence="7 8">
    <name type="scientific">Phytophthora pseudosyringae</name>
    <dbReference type="NCBI Taxonomy" id="221518"/>
    <lineage>
        <taxon>Eukaryota</taxon>
        <taxon>Sar</taxon>
        <taxon>Stramenopiles</taxon>
        <taxon>Oomycota</taxon>
        <taxon>Peronosporomycetes</taxon>
        <taxon>Peronosporales</taxon>
        <taxon>Peronosporaceae</taxon>
        <taxon>Phytophthora</taxon>
    </lineage>
</organism>
<feature type="domain" description="SLC26A/SulP transporter" evidence="6">
    <location>
        <begin position="14"/>
        <end position="108"/>
    </location>
</feature>
<evidence type="ECO:0000256" key="4">
    <source>
        <dbReference type="ARBA" id="ARBA00023136"/>
    </source>
</evidence>
<evidence type="ECO:0000256" key="3">
    <source>
        <dbReference type="ARBA" id="ARBA00022989"/>
    </source>
</evidence>
<proteinExistence type="predicted"/>
<keyword evidence="4 5" id="KW-0472">Membrane</keyword>
<dbReference type="InterPro" id="IPR052706">
    <property type="entry name" value="Membrane-Transporter-like"/>
</dbReference>
<keyword evidence="2 5" id="KW-0812">Transmembrane</keyword>
<sequence length="220" mass="24450">MVAIVAFGPCLDIAAIGLDMDRKLDFNQELKTVGWSNVVSSLLGGWSYIFSHTIFTYRSKTNSRIVGVCVIIPEFAIVLAPVSVMSYVPRFFFDATLIFIAIDLMIEWLVLSYKTMSLPIGVGIILNFLLDYVRLPVVNRKPRSSGAGRTLTERRVLAEKRDAIAYFELSGFLFFGSSAQILDGVQKAVYVRRKLPDRPLGIPILATRTCHSLPTNTGPL</sequence>
<evidence type="ECO:0000256" key="2">
    <source>
        <dbReference type="ARBA" id="ARBA00022692"/>
    </source>
</evidence>
<evidence type="ECO:0000259" key="6">
    <source>
        <dbReference type="Pfam" id="PF00916"/>
    </source>
</evidence>
<keyword evidence="8" id="KW-1185">Reference proteome</keyword>
<dbReference type="InterPro" id="IPR011547">
    <property type="entry name" value="SLC26A/SulP_dom"/>
</dbReference>
<evidence type="ECO:0000313" key="8">
    <source>
        <dbReference type="Proteomes" id="UP000694044"/>
    </source>
</evidence>
<comment type="caution">
    <text evidence="7">The sequence shown here is derived from an EMBL/GenBank/DDBJ whole genome shotgun (WGS) entry which is preliminary data.</text>
</comment>
<dbReference type="PANTHER" id="PTHR43310:SF2">
    <property type="entry name" value="SLC26A_SULP TRANSPORTER DOMAIN-CONTAINING PROTEIN"/>
    <property type="match status" value="1"/>
</dbReference>
<dbReference type="GO" id="GO:0016020">
    <property type="term" value="C:membrane"/>
    <property type="evidence" value="ECO:0007669"/>
    <property type="project" value="UniProtKB-SubCell"/>
</dbReference>
<dbReference type="EMBL" id="JAGDFM010000227">
    <property type="protein sequence ID" value="KAG7381901.1"/>
    <property type="molecule type" value="Genomic_DNA"/>
</dbReference>
<gene>
    <name evidence="7" type="primary">STX1A_4</name>
    <name evidence="7" type="ORF">PHYPSEUDO_005483</name>
</gene>
<dbReference type="PANTHER" id="PTHR43310">
    <property type="entry name" value="SULFATE TRANSPORTER YBAR-RELATED"/>
    <property type="match status" value="1"/>
</dbReference>
<feature type="transmembrane region" description="Helical" evidence="5">
    <location>
        <begin position="116"/>
        <end position="133"/>
    </location>
</feature>
<dbReference type="Proteomes" id="UP000694044">
    <property type="component" value="Unassembled WGS sequence"/>
</dbReference>
<dbReference type="Pfam" id="PF00916">
    <property type="entry name" value="Sulfate_transp"/>
    <property type="match status" value="1"/>
</dbReference>
<evidence type="ECO:0000313" key="7">
    <source>
        <dbReference type="EMBL" id="KAG7381901.1"/>
    </source>
</evidence>
<evidence type="ECO:0000256" key="5">
    <source>
        <dbReference type="SAM" id="Phobius"/>
    </source>
</evidence>
<comment type="subcellular location">
    <subcellularLocation>
        <location evidence="1">Membrane</location>
        <topology evidence="1">Multi-pass membrane protein</topology>
    </subcellularLocation>
</comment>
<evidence type="ECO:0000256" key="1">
    <source>
        <dbReference type="ARBA" id="ARBA00004141"/>
    </source>
</evidence>
<dbReference type="AlphaFoldDB" id="A0A8T1VLA3"/>
<feature type="transmembrane region" description="Helical" evidence="5">
    <location>
        <begin position="65"/>
        <end position="84"/>
    </location>
</feature>
<name>A0A8T1VLA3_9STRA</name>